<evidence type="ECO:0000313" key="6">
    <source>
        <dbReference type="EMBL" id="ORX51655.1"/>
    </source>
</evidence>
<evidence type="ECO:0000256" key="3">
    <source>
        <dbReference type="ARBA" id="ARBA00022490"/>
    </source>
</evidence>
<evidence type="ECO:0000256" key="2">
    <source>
        <dbReference type="ARBA" id="ARBA00008778"/>
    </source>
</evidence>
<dbReference type="GO" id="GO:0000932">
    <property type="term" value="C:P-body"/>
    <property type="evidence" value="ECO:0007669"/>
    <property type="project" value="TreeGrafter"/>
</dbReference>
<dbReference type="PANTHER" id="PTHR16290:SF0">
    <property type="entry name" value="DECAPPING PROTEIN 1, ISOFORM A"/>
    <property type="match status" value="1"/>
</dbReference>
<accession>A0A1X2GE45</accession>
<dbReference type="OrthoDB" id="440673at2759"/>
<evidence type="ECO:0000313" key="7">
    <source>
        <dbReference type="Proteomes" id="UP000242146"/>
    </source>
</evidence>
<dbReference type="InterPro" id="IPR011993">
    <property type="entry name" value="PH-like_dom_sf"/>
</dbReference>
<keyword evidence="3" id="KW-0963">Cytoplasm</keyword>
<comment type="caution">
    <text evidence="6">The sequence shown here is derived from an EMBL/GenBank/DDBJ whole genome shotgun (WGS) entry which is preliminary data.</text>
</comment>
<dbReference type="GO" id="GO:0000290">
    <property type="term" value="P:deadenylation-dependent decapping of nuclear-transcribed mRNA"/>
    <property type="evidence" value="ECO:0007669"/>
    <property type="project" value="InterPro"/>
</dbReference>
<feature type="region of interest" description="Disordered" evidence="5">
    <location>
        <begin position="141"/>
        <end position="161"/>
    </location>
</feature>
<dbReference type="Gene3D" id="2.30.29.30">
    <property type="entry name" value="Pleckstrin-homology domain (PH domain)/Phosphotyrosine-binding domain (PTB)"/>
    <property type="match status" value="1"/>
</dbReference>
<keyword evidence="4" id="KW-0507">mRNA processing</keyword>
<evidence type="ECO:0000256" key="4">
    <source>
        <dbReference type="ARBA" id="ARBA00022664"/>
    </source>
</evidence>
<organism evidence="6 7">
    <name type="scientific">Hesseltinella vesiculosa</name>
    <dbReference type="NCBI Taxonomy" id="101127"/>
    <lineage>
        <taxon>Eukaryota</taxon>
        <taxon>Fungi</taxon>
        <taxon>Fungi incertae sedis</taxon>
        <taxon>Mucoromycota</taxon>
        <taxon>Mucoromycotina</taxon>
        <taxon>Mucoromycetes</taxon>
        <taxon>Mucorales</taxon>
        <taxon>Cunninghamellaceae</taxon>
        <taxon>Hesseltinella</taxon>
    </lineage>
</organism>
<evidence type="ECO:0000256" key="5">
    <source>
        <dbReference type="SAM" id="MobiDB-lite"/>
    </source>
</evidence>
<feature type="compositionally biased region" description="Basic residues" evidence="5">
    <location>
        <begin position="246"/>
        <end position="261"/>
    </location>
</feature>
<feature type="region of interest" description="Disordered" evidence="5">
    <location>
        <begin position="347"/>
        <end position="382"/>
    </location>
</feature>
<keyword evidence="7" id="KW-1185">Reference proteome</keyword>
<dbReference type="GO" id="GO:0031087">
    <property type="term" value="P:deadenylation-independent decapping of nuclear-transcribed mRNA"/>
    <property type="evidence" value="ECO:0007669"/>
    <property type="project" value="TreeGrafter"/>
</dbReference>
<feature type="region of interest" description="Disordered" evidence="5">
    <location>
        <begin position="173"/>
        <end position="200"/>
    </location>
</feature>
<comment type="similarity">
    <text evidence="2">Belongs to the DCP1 family.</text>
</comment>
<feature type="region of interest" description="Disordered" evidence="5">
    <location>
        <begin position="236"/>
        <end position="310"/>
    </location>
</feature>
<feature type="region of interest" description="Disordered" evidence="5">
    <location>
        <begin position="394"/>
        <end position="413"/>
    </location>
</feature>
<name>A0A1X2GE45_9FUNG</name>
<dbReference type="CDD" id="cd09804">
    <property type="entry name" value="Dcp1"/>
    <property type="match status" value="1"/>
</dbReference>
<reference evidence="6 7" key="1">
    <citation type="submission" date="2016-07" db="EMBL/GenBank/DDBJ databases">
        <title>Pervasive Adenine N6-methylation of Active Genes in Fungi.</title>
        <authorList>
            <consortium name="DOE Joint Genome Institute"/>
            <person name="Mondo S.J."/>
            <person name="Dannebaum R.O."/>
            <person name="Kuo R.C."/>
            <person name="Labutti K."/>
            <person name="Haridas S."/>
            <person name="Kuo A."/>
            <person name="Salamov A."/>
            <person name="Ahrendt S.R."/>
            <person name="Lipzen A."/>
            <person name="Sullivan W."/>
            <person name="Andreopoulos W.B."/>
            <person name="Clum A."/>
            <person name="Lindquist E."/>
            <person name="Daum C."/>
            <person name="Ramamoorthy G.K."/>
            <person name="Gryganskyi A."/>
            <person name="Culley D."/>
            <person name="Magnuson J.K."/>
            <person name="James T.Y."/>
            <person name="O'Malley M.A."/>
            <person name="Stajich J.E."/>
            <person name="Spatafora J.W."/>
            <person name="Visel A."/>
            <person name="Grigoriev I.V."/>
        </authorList>
    </citation>
    <scope>NUCLEOTIDE SEQUENCE [LARGE SCALE GENOMIC DNA]</scope>
    <source>
        <strain evidence="6 7">NRRL 3301</strain>
    </source>
</reference>
<feature type="compositionally biased region" description="Pro residues" evidence="5">
    <location>
        <begin position="285"/>
        <end position="305"/>
    </location>
</feature>
<feature type="compositionally biased region" description="Pro residues" evidence="5">
    <location>
        <begin position="368"/>
        <end position="377"/>
    </location>
</feature>
<sequence length="542" mass="60413">MNRSARKKLNLKAIQRYDSDIADILFQSSHSAVYHFLRDKSGWQKKNVEGVLFLVKRLQPPYFAIFILNRLNTDNYILYLNDFDRMYLQNNDKKDKNDTQEFLIYTMKTDERFAIWLYEEADRQRLLDRILILKKGVEQASKPQSSARSTSATDKNGNPIASKSHDLLTMLKWGTLQPPSGPFQPPNEYGPDRSESREQQLLNQLSPAIVSQSHDVPTSLPPPHPAANIVDFIVPDASLMQPPPPHHPHHHFHQHPQHHPHSPAPGTPPQHQAHTLLDLLQQGRPSPPPNVMQPTIPFPQQPQPQPAQSTDGRRLLDILKAGTPQPASASPKQHLLNMINGHVPVQNLQQKPSMPSPPIPAAALGIATPPPTHPPVSQPHQQRLFKELTKAYQPDHLGSSASPPPTSDTSKQLRSSALLLQTLQTGILPAVAGSQQHISSPVKKPNPPGYPETSSSSSSVVAQTGSPLLPSLLSSDPPVISSASPLLPEESIRFAQPEIIKRLASHQTLSKPEFIQQFINIIQSDPTFFDILYDQYQKQRRP</sequence>
<protein>
    <recommendedName>
        <fullName evidence="8">PH domain-like protein</fullName>
    </recommendedName>
</protein>
<dbReference type="PANTHER" id="PTHR16290">
    <property type="entry name" value="TRANSCRIPTION FACTOR SMIF DECAPPING ENZYME DCP1"/>
    <property type="match status" value="1"/>
</dbReference>
<dbReference type="EMBL" id="MCGT01000020">
    <property type="protein sequence ID" value="ORX51655.1"/>
    <property type="molecule type" value="Genomic_DNA"/>
</dbReference>
<gene>
    <name evidence="6" type="ORF">DM01DRAFT_1408604</name>
</gene>
<dbReference type="Proteomes" id="UP000242146">
    <property type="component" value="Unassembled WGS sequence"/>
</dbReference>
<feature type="region of interest" description="Disordered" evidence="5">
    <location>
        <begin position="432"/>
        <end position="463"/>
    </location>
</feature>
<comment type="subcellular location">
    <subcellularLocation>
        <location evidence="1">Cytoplasm</location>
    </subcellularLocation>
</comment>
<dbReference type="SUPFAM" id="SSF50729">
    <property type="entry name" value="PH domain-like"/>
    <property type="match status" value="1"/>
</dbReference>
<dbReference type="STRING" id="101127.A0A1X2GE45"/>
<evidence type="ECO:0000256" key="1">
    <source>
        <dbReference type="ARBA" id="ARBA00004496"/>
    </source>
</evidence>
<dbReference type="GO" id="GO:0008047">
    <property type="term" value="F:enzyme activator activity"/>
    <property type="evidence" value="ECO:0007669"/>
    <property type="project" value="InterPro"/>
</dbReference>
<evidence type="ECO:0008006" key="8">
    <source>
        <dbReference type="Google" id="ProtNLM"/>
    </source>
</evidence>
<dbReference type="InterPro" id="IPR010334">
    <property type="entry name" value="Dcp1"/>
</dbReference>
<dbReference type="GO" id="GO:0003729">
    <property type="term" value="F:mRNA binding"/>
    <property type="evidence" value="ECO:0007669"/>
    <property type="project" value="TreeGrafter"/>
</dbReference>
<proteinExistence type="inferred from homology"/>
<dbReference type="GO" id="GO:0006397">
    <property type="term" value="P:mRNA processing"/>
    <property type="evidence" value="ECO:0007669"/>
    <property type="project" value="UniProtKB-KW"/>
</dbReference>
<dbReference type="Pfam" id="PF06058">
    <property type="entry name" value="DCP1"/>
    <property type="match status" value="1"/>
</dbReference>
<dbReference type="AlphaFoldDB" id="A0A1X2GE45"/>